<accession>A0A183V3K6</accession>
<dbReference type="Proteomes" id="UP000050794">
    <property type="component" value="Unassembled WGS sequence"/>
</dbReference>
<dbReference type="Gene3D" id="3.20.20.150">
    <property type="entry name" value="Divalent-metal-dependent TIM barrel enzymes"/>
    <property type="match status" value="1"/>
</dbReference>
<dbReference type="SMART" id="SM00518">
    <property type="entry name" value="AP2Ec"/>
    <property type="match status" value="1"/>
</dbReference>
<evidence type="ECO:0000259" key="9">
    <source>
        <dbReference type="Pfam" id="PF01261"/>
    </source>
</evidence>
<dbReference type="FunFam" id="3.20.20.150:FF:000001">
    <property type="entry name" value="Probable endonuclease 4"/>
    <property type="match status" value="1"/>
</dbReference>
<sequence>MPRKKRLTKESSEGVVDTAVGGIGPCKGHSSKRSRKSKQTGKLMQQVEDIRGPTSDGKILKEASVKGEPSAKMAVDDRLMEKRHDIASVEAAKKHASKRGQKQRTVKRKLEESESPANDGGVILQKSRGTVAEDSTKGGRRRNVTKVKLIGRQKESSDHENEGAPSGVTDSKSAHGPESKAASKLVATKGRKRRLSADEKKTAAGTEGGIDAKENDAKNAAKKKRKMAEGIGRTEALVANPLAEKVMKAADTSKKMLGAHVSAAGYLDHNPCKAFVGGLENAVYNAARIGCRAFALFLRNQRSWNAKPLEEDVVERFKEAMKECSFPIDQVVPHGSYLINAGSADKEVLQKSRQAMLDECQRCERLGIHFYNIHPGSAAGKYSAAECIQTVAESINYVLERTSSIIIVVETMAGQGSTVGGTFEELRSIIDQVDKKERIGVCIDTCHIFAAGYDIRTEETYKKTMEDFGKIVGFNYLKAIHLNDSKGGLGSRLDRHENIGCGKLRSAFKYLMSDERLDGIPMVLETPEGDYAAEIIRLYSKAD</sequence>
<dbReference type="Pfam" id="PF01261">
    <property type="entry name" value="AP_endonuc_2"/>
    <property type="match status" value="1"/>
</dbReference>
<feature type="compositionally biased region" description="Basic and acidic residues" evidence="8">
    <location>
        <begin position="74"/>
        <end position="93"/>
    </location>
</feature>
<evidence type="ECO:0000313" key="12">
    <source>
        <dbReference type="WBParaSite" id="TCNE_0001532701-mRNA-1"/>
    </source>
</evidence>
<dbReference type="NCBIfam" id="NF002199">
    <property type="entry name" value="PRK01060.1-4"/>
    <property type="match status" value="1"/>
</dbReference>
<dbReference type="PROSITE" id="PS00729">
    <property type="entry name" value="AP_NUCLEASE_F2_1"/>
    <property type="match status" value="1"/>
</dbReference>
<keyword evidence="11" id="KW-1185">Reference proteome</keyword>
<dbReference type="PROSITE" id="PS51432">
    <property type="entry name" value="AP_NUCLEASE_F2_4"/>
    <property type="match status" value="1"/>
</dbReference>
<dbReference type="PROSITE" id="PS00731">
    <property type="entry name" value="AP_NUCLEASE_F2_3"/>
    <property type="match status" value="1"/>
</dbReference>
<evidence type="ECO:0000256" key="6">
    <source>
        <dbReference type="ARBA" id="ARBA00022833"/>
    </source>
</evidence>
<dbReference type="HAMAP" id="MF_00152">
    <property type="entry name" value="Nfo"/>
    <property type="match status" value="1"/>
</dbReference>
<reference evidence="12" key="1">
    <citation type="submission" date="2016-06" db="UniProtKB">
        <authorList>
            <consortium name="WormBaseParasite"/>
        </authorList>
    </citation>
    <scope>IDENTIFICATION</scope>
</reference>
<evidence type="ECO:0000256" key="1">
    <source>
        <dbReference type="ARBA" id="ARBA00001947"/>
    </source>
</evidence>
<dbReference type="CDD" id="cd00019">
    <property type="entry name" value="AP2Ec"/>
    <property type="match status" value="1"/>
</dbReference>
<dbReference type="InterPro" id="IPR001719">
    <property type="entry name" value="AP_endonuc_2"/>
</dbReference>
<evidence type="ECO:0000256" key="5">
    <source>
        <dbReference type="ARBA" id="ARBA00022801"/>
    </source>
</evidence>
<comment type="similarity">
    <text evidence="2">Belongs to the AP endonuclease 2 family.</text>
</comment>
<keyword evidence="5" id="KW-0378">Hydrolase</keyword>
<keyword evidence="7" id="KW-0234">DNA repair</keyword>
<feature type="compositionally biased region" description="Basic residues" evidence="8">
    <location>
        <begin position="94"/>
        <end position="107"/>
    </location>
</feature>
<dbReference type="PANTHER" id="PTHR21445:SF0">
    <property type="entry name" value="APURINIC-APYRIMIDINIC ENDONUCLEASE"/>
    <property type="match status" value="1"/>
</dbReference>
<proteinExistence type="inferred from homology"/>
<dbReference type="GO" id="GO:0008270">
    <property type="term" value="F:zinc ion binding"/>
    <property type="evidence" value="ECO:0007669"/>
    <property type="project" value="InterPro"/>
</dbReference>
<dbReference type="GO" id="GO:0006284">
    <property type="term" value="P:base-excision repair"/>
    <property type="evidence" value="ECO:0007669"/>
    <property type="project" value="TreeGrafter"/>
</dbReference>
<dbReference type="InterPro" id="IPR036237">
    <property type="entry name" value="Xyl_isomerase-like_sf"/>
</dbReference>
<evidence type="ECO:0000256" key="3">
    <source>
        <dbReference type="ARBA" id="ARBA00022723"/>
    </source>
</evidence>
<dbReference type="AlphaFoldDB" id="A0A183V3K6"/>
<keyword evidence="6" id="KW-0862">Zinc</keyword>
<dbReference type="WBParaSite" id="TCNE_0001532701-mRNA-1">
    <property type="protein sequence ID" value="TCNE_0001532701-mRNA-1"/>
    <property type="gene ID" value="TCNE_0001532701"/>
</dbReference>
<dbReference type="GO" id="GO:0008081">
    <property type="term" value="F:phosphoric diester hydrolase activity"/>
    <property type="evidence" value="ECO:0007669"/>
    <property type="project" value="TreeGrafter"/>
</dbReference>
<feature type="compositionally biased region" description="Basic and acidic residues" evidence="8">
    <location>
        <begin position="152"/>
        <end position="162"/>
    </location>
</feature>
<dbReference type="EMBL" id="UYWY01022782">
    <property type="protein sequence ID" value="VDM46647.1"/>
    <property type="molecule type" value="Genomic_DNA"/>
</dbReference>
<evidence type="ECO:0000256" key="8">
    <source>
        <dbReference type="SAM" id="MobiDB-lite"/>
    </source>
</evidence>
<dbReference type="PROSITE" id="PS00730">
    <property type="entry name" value="AP_NUCLEASE_F2_2"/>
    <property type="match status" value="1"/>
</dbReference>
<organism evidence="11 12">
    <name type="scientific">Toxocara canis</name>
    <name type="common">Canine roundworm</name>
    <dbReference type="NCBI Taxonomy" id="6265"/>
    <lineage>
        <taxon>Eukaryota</taxon>
        <taxon>Metazoa</taxon>
        <taxon>Ecdysozoa</taxon>
        <taxon>Nematoda</taxon>
        <taxon>Chromadorea</taxon>
        <taxon>Rhabditida</taxon>
        <taxon>Spirurina</taxon>
        <taxon>Ascaridomorpha</taxon>
        <taxon>Ascaridoidea</taxon>
        <taxon>Toxocaridae</taxon>
        <taxon>Toxocara</taxon>
    </lineage>
</organism>
<dbReference type="PANTHER" id="PTHR21445">
    <property type="entry name" value="ENDONUCLEASE IV ENDODEOXYRIBONUCLEASE IV"/>
    <property type="match status" value="1"/>
</dbReference>
<feature type="compositionally biased region" description="Basic residues" evidence="8">
    <location>
        <begin position="138"/>
        <end position="151"/>
    </location>
</feature>
<feature type="compositionally biased region" description="Basic and acidic residues" evidence="8">
    <location>
        <begin position="210"/>
        <end position="219"/>
    </location>
</feature>
<evidence type="ECO:0000313" key="10">
    <source>
        <dbReference type="EMBL" id="VDM46647.1"/>
    </source>
</evidence>
<dbReference type="GO" id="GO:0003906">
    <property type="term" value="F:DNA-(apurinic or apyrimidinic site) endonuclease activity"/>
    <property type="evidence" value="ECO:0007669"/>
    <property type="project" value="TreeGrafter"/>
</dbReference>
<evidence type="ECO:0000256" key="2">
    <source>
        <dbReference type="ARBA" id="ARBA00005340"/>
    </source>
</evidence>
<dbReference type="NCBIfam" id="TIGR00587">
    <property type="entry name" value="nfo"/>
    <property type="match status" value="1"/>
</dbReference>
<dbReference type="GO" id="GO:0005634">
    <property type="term" value="C:nucleus"/>
    <property type="evidence" value="ECO:0007669"/>
    <property type="project" value="TreeGrafter"/>
</dbReference>
<feature type="domain" description="Xylose isomerase-like TIM barrel" evidence="9">
    <location>
        <begin position="284"/>
        <end position="535"/>
    </location>
</feature>
<dbReference type="GO" id="GO:0005739">
    <property type="term" value="C:mitochondrion"/>
    <property type="evidence" value="ECO:0007669"/>
    <property type="project" value="TreeGrafter"/>
</dbReference>
<keyword evidence="3" id="KW-0479">Metal-binding</keyword>
<dbReference type="SUPFAM" id="SSF51658">
    <property type="entry name" value="Xylose isomerase-like"/>
    <property type="match status" value="1"/>
</dbReference>
<keyword evidence="4" id="KW-0227">DNA damage</keyword>
<comment type="cofactor">
    <cofactor evidence="1">
        <name>Zn(2+)</name>
        <dbReference type="ChEBI" id="CHEBI:29105"/>
    </cofactor>
</comment>
<name>A0A183V3K6_TOXCA</name>
<dbReference type="InterPro" id="IPR018246">
    <property type="entry name" value="AP_endonuc_F2_Zn_BS"/>
</dbReference>
<reference evidence="10 11" key="2">
    <citation type="submission" date="2018-11" db="EMBL/GenBank/DDBJ databases">
        <authorList>
            <consortium name="Pathogen Informatics"/>
        </authorList>
    </citation>
    <scope>NUCLEOTIDE SEQUENCE [LARGE SCALE GENOMIC DNA]</scope>
</reference>
<protein>
    <submittedName>
        <fullName evidence="12">DNA-(Apurinic or apyrimidinic site) lyase</fullName>
    </submittedName>
</protein>
<dbReference type="InterPro" id="IPR013022">
    <property type="entry name" value="Xyl_isomerase-like_TIM-brl"/>
</dbReference>
<feature type="compositionally biased region" description="Basic residues" evidence="8">
    <location>
        <begin position="29"/>
        <end position="39"/>
    </location>
</feature>
<evidence type="ECO:0000256" key="7">
    <source>
        <dbReference type="ARBA" id="ARBA00023204"/>
    </source>
</evidence>
<evidence type="ECO:0000313" key="11">
    <source>
        <dbReference type="Proteomes" id="UP000050794"/>
    </source>
</evidence>
<evidence type="ECO:0000256" key="4">
    <source>
        <dbReference type="ARBA" id="ARBA00022763"/>
    </source>
</evidence>
<dbReference type="GO" id="GO:0003677">
    <property type="term" value="F:DNA binding"/>
    <property type="evidence" value="ECO:0007669"/>
    <property type="project" value="InterPro"/>
</dbReference>
<gene>
    <name evidence="10" type="ORF">TCNE_LOCUS15326</name>
</gene>
<feature type="region of interest" description="Disordered" evidence="8">
    <location>
        <begin position="1"/>
        <end position="227"/>
    </location>
</feature>